<name>A0A8J3GQP4_9MICO</name>
<reference evidence="1" key="1">
    <citation type="journal article" date="2014" name="Int. J. Syst. Evol. Microbiol.">
        <title>Complete genome sequence of Corynebacterium casei LMG S-19264T (=DSM 44701T), isolated from a smear-ripened cheese.</title>
        <authorList>
            <consortium name="US DOE Joint Genome Institute (JGI-PGF)"/>
            <person name="Walter F."/>
            <person name="Albersmeier A."/>
            <person name="Kalinowski J."/>
            <person name="Ruckert C."/>
        </authorList>
    </citation>
    <scope>NUCLEOTIDE SEQUENCE</scope>
    <source>
        <strain evidence="1">CGMCC 1.16548</strain>
    </source>
</reference>
<accession>A0A8J3GQP4</accession>
<protein>
    <submittedName>
        <fullName evidence="1">Uncharacterized protein</fullName>
    </submittedName>
</protein>
<gene>
    <name evidence="1" type="ORF">GCM10011600_16310</name>
</gene>
<reference evidence="1" key="2">
    <citation type="submission" date="2020-09" db="EMBL/GenBank/DDBJ databases">
        <authorList>
            <person name="Sun Q."/>
            <person name="Zhou Y."/>
        </authorList>
    </citation>
    <scope>NUCLEOTIDE SEQUENCE</scope>
    <source>
        <strain evidence="1">CGMCC 1.16548</strain>
    </source>
</reference>
<proteinExistence type="predicted"/>
<keyword evidence="2" id="KW-1185">Reference proteome</keyword>
<dbReference type="EMBL" id="BNAI01000002">
    <property type="protein sequence ID" value="GHF15950.1"/>
    <property type="molecule type" value="Genomic_DNA"/>
</dbReference>
<dbReference type="AlphaFoldDB" id="A0A8J3GQP4"/>
<evidence type="ECO:0000313" key="1">
    <source>
        <dbReference type="EMBL" id="GHF15950.1"/>
    </source>
</evidence>
<evidence type="ECO:0000313" key="2">
    <source>
        <dbReference type="Proteomes" id="UP000617531"/>
    </source>
</evidence>
<organism evidence="1 2">
    <name type="scientific">Pseudolysinimonas yzui</name>
    <dbReference type="NCBI Taxonomy" id="2708254"/>
    <lineage>
        <taxon>Bacteria</taxon>
        <taxon>Bacillati</taxon>
        <taxon>Actinomycetota</taxon>
        <taxon>Actinomycetes</taxon>
        <taxon>Micrococcales</taxon>
        <taxon>Microbacteriaceae</taxon>
        <taxon>Pseudolysinimonas</taxon>
    </lineage>
</organism>
<dbReference type="RefSeq" id="WP_191282952.1">
    <property type="nucleotide sequence ID" value="NZ_BNAI01000002.1"/>
</dbReference>
<dbReference type="Proteomes" id="UP000617531">
    <property type="component" value="Unassembled WGS sequence"/>
</dbReference>
<comment type="caution">
    <text evidence="1">The sequence shown here is derived from an EMBL/GenBank/DDBJ whole genome shotgun (WGS) entry which is preliminary data.</text>
</comment>
<sequence length="135" mass="14694">MRAALRDDALTTTPTGFRLRVGLPWIRSLPVACLRAPAIMIDGIEAAPLVVVGGRRLSPDEVVDETTWWFSQDRLVLDVDRPLTPGAHDVVVSFRLLIPYLMAGPGGGPLELPIRLTARLQLDHDPIPSVSLDVA</sequence>